<evidence type="ECO:0000256" key="5">
    <source>
        <dbReference type="ARBA" id="ARBA00023136"/>
    </source>
</evidence>
<sequence>MSATIITRKCKHLTVGERLVLSWFVLTGLIHFVVEGAVVLRSDFYKSTSGNILFEIWKEYAKADSRYATRDSFVISMEAFTAFVEGPLCFVIVYAMVKQKPWRYTLQLLVSFGQLYGDVLYFATTYLEGLKHSRPEWLYFWFYFVVVNSIWIVIPAIVMAKAAWQISVAITVADRPLPRVLCLHTGGTLGMDAEESYEPDGVDGHVHLKPGTGGSFSPAGALRPGAMLNNLLSAVPELRAYANLRLEIPFNLDSCRVGPPEWVKLAKILHRNRDQYDAFLIVHGTDTMAYTASALSLLLAGFKKPIVMTGSQLPLSMPRSDARQNLIDSLTCATSFFAPPHTQLQEVAICFGGRLMRGNRAQKVHSSTYRAFDSINYPPLATLGVDVDWNMSYLLKVKGVYRPRFKLDTRVIRVPIIPGCDPRTAYGDLKARNVRGVVLETFGVGNMPDLPRLGWLPWLKKTVKQGIKVYLSSQCASGPLHPELYKSGKAAMDMGVEAGPQMTPEAAVIKLMLCLAYPDIPLGVPIAGEL</sequence>
<comment type="subcellular location">
    <subcellularLocation>
        <location evidence="1">Membrane</location>
        <topology evidence="1">Multi-pass membrane protein</topology>
    </subcellularLocation>
</comment>
<dbReference type="InterPro" id="IPR041725">
    <property type="entry name" value="L-asparaginase_I"/>
</dbReference>
<dbReference type="Proteomes" id="UP001491310">
    <property type="component" value="Unassembled WGS sequence"/>
</dbReference>
<name>A0ABR2YQW4_9CHLO</name>
<dbReference type="PROSITE" id="PS51751">
    <property type="entry name" value="EXPERA"/>
    <property type="match status" value="1"/>
</dbReference>
<feature type="domain" description="EXPERA" evidence="9">
    <location>
        <begin position="16"/>
        <end position="159"/>
    </location>
</feature>
<evidence type="ECO:0000256" key="4">
    <source>
        <dbReference type="ARBA" id="ARBA00022989"/>
    </source>
</evidence>
<dbReference type="InterPro" id="IPR036152">
    <property type="entry name" value="Asp/glu_Ase-like_sf"/>
</dbReference>
<feature type="transmembrane region" description="Helical" evidence="8">
    <location>
        <begin position="20"/>
        <end position="40"/>
    </location>
</feature>
<dbReference type="PRINTS" id="PR00139">
    <property type="entry name" value="ASNGLNASE"/>
</dbReference>
<dbReference type="SMART" id="SM00870">
    <property type="entry name" value="Asparaginase"/>
    <property type="match status" value="1"/>
</dbReference>
<keyword evidence="5 6" id="KW-0472">Membrane</keyword>
<dbReference type="InterPro" id="IPR033118">
    <property type="entry name" value="EXPERA"/>
</dbReference>
<dbReference type="InterPro" id="IPR040919">
    <property type="entry name" value="Asparaginase_C"/>
</dbReference>
<dbReference type="Gene3D" id="3.40.50.1170">
    <property type="entry name" value="L-asparaginase, N-terminal domain"/>
    <property type="match status" value="1"/>
</dbReference>
<dbReference type="SFLD" id="SFLDS00057">
    <property type="entry name" value="Glutaminase/Asparaginase"/>
    <property type="match status" value="1"/>
</dbReference>
<evidence type="ECO:0000256" key="2">
    <source>
        <dbReference type="ARBA" id="ARBA00012920"/>
    </source>
</evidence>
<dbReference type="InterPro" id="IPR006034">
    <property type="entry name" value="Asparaginase/glutaminase-like"/>
</dbReference>
<dbReference type="CDD" id="cd08963">
    <property type="entry name" value="L-asparaginase_I"/>
    <property type="match status" value="1"/>
</dbReference>
<feature type="transmembrane region" description="Helical" evidence="8">
    <location>
        <begin position="73"/>
        <end position="96"/>
    </location>
</feature>
<evidence type="ECO:0000256" key="7">
    <source>
        <dbReference type="PROSITE-ProRule" id="PRU10100"/>
    </source>
</evidence>
<keyword evidence="4 6" id="KW-1133">Transmembrane helix</keyword>
<organism evidence="10 11">
    <name type="scientific">Coccomyxa subellipsoidea</name>
    <dbReference type="NCBI Taxonomy" id="248742"/>
    <lineage>
        <taxon>Eukaryota</taxon>
        <taxon>Viridiplantae</taxon>
        <taxon>Chlorophyta</taxon>
        <taxon>core chlorophytes</taxon>
        <taxon>Trebouxiophyceae</taxon>
        <taxon>Trebouxiophyceae incertae sedis</taxon>
        <taxon>Coccomyxaceae</taxon>
        <taxon>Coccomyxa</taxon>
    </lineage>
</organism>
<protein>
    <recommendedName>
        <fullName evidence="2">asparaginase</fullName>
        <ecNumber evidence="2">3.5.1.1</ecNumber>
    </recommendedName>
</protein>
<reference evidence="10 11" key="1">
    <citation type="journal article" date="2024" name="Nat. Commun.">
        <title>Phylogenomics reveals the evolutionary origins of lichenization in chlorophyte algae.</title>
        <authorList>
            <person name="Puginier C."/>
            <person name="Libourel C."/>
            <person name="Otte J."/>
            <person name="Skaloud P."/>
            <person name="Haon M."/>
            <person name="Grisel S."/>
            <person name="Petersen M."/>
            <person name="Berrin J.G."/>
            <person name="Delaux P.M."/>
            <person name="Dal Grande F."/>
            <person name="Keller J."/>
        </authorList>
    </citation>
    <scope>NUCLEOTIDE SEQUENCE [LARGE SCALE GENOMIC DNA]</scope>
    <source>
        <strain evidence="10 11">SAG 216-7</strain>
    </source>
</reference>
<dbReference type="InterPro" id="IPR037152">
    <property type="entry name" value="L-asparaginase_N_sf"/>
</dbReference>
<evidence type="ECO:0000256" key="8">
    <source>
        <dbReference type="SAM" id="Phobius"/>
    </source>
</evidence>
<keyword evidence="3 6" id="KW-0812">Transmembrane</keyword>
<evidence type="ECO:0000313" key="11">
    <source>
        <dbReference type="Proteomes" id="UP001491310"/>
    </source>
</evidence>
<dbReference type="PIRSF" id="PIRSF001220">
    <property type="entry name" value="L-ASNase_gatD"/>
    <property type="match status" value="1"/>
</dbReference>
<evidence type="ECO:0000256" key="3">
    <source>
        <dbReference type="ARBA" id="ARBA00022692"/>
    </source>
</evidence>
<dbReference type="PANTHER" id="PTHR11707">
    <property type="entry name" value="L-ASPARAGINASE"/>
    <property type="match status" value="1"/>
</dbReference>
<evidence type="ECO:0000256" key="1">
    <source>
        <dbReference type="ARBA" id="ARBA00004141"/>
    </source>
</evidence>
<dbReference type="InterPro" id="IPR027473">
    <property type="entry name" value="L-asparaginase_C"/>
</dbReference>
<gene>
    <name evidence="10" type="ORF">WJX75_009320</name>
</gene>
<dbReference type="PROSITE" id="PS51732">
    <property type="entry name" value="ASN_GLN_ASE_3"/>
    <property type="match status" value="1"/>
</dbReference>
<dbReference type="PIRSF" id="PIRSF500176">
    <property type="entry name" value="L_ASNase"/>
    <property type="match status" value="1"/>
</dbReference>
<dbReference type="InterPro" id="IPR027475">
    <property type="entry name" value="Asparaginase/glutaminase_AS2"/>
</dbReference>
<feature type="transmembrane region" description="Helical" evidence="8">
    <location>
        <begin position="139"/>
        <end position="160"/>
    </location>
</feature>
<dbReference type="Pfam" id="PF05241">
    <property type="entry name" value="EBP"/>
    <property type="match status" value="1"/>
</dbReference>
<evidence type="ECO:0000256" key="6">
    <source>
        <dbReference type="PROSITE-ProRule" id="PRU01087"/>
    </source>
</evidence>
<dbReference type="Pfam" id="PF00710">
    <property type="entry name" value="Asparaginase"/>
    <property type="match status" value="1"/>
</dbReference>
<dbReference type="InterPro" id="IPR027474">
    <property type="entry name" value="L-asparaginase_N"/>
</dbReference>
<dbReference type="EMBL" id="JALJOT010000007">
    <property type="protein sequence ID" value="KAK9909238.1"/>
    <property type="molecule type" value="Genomic_DNA"/>
</dbReference>
<evidence type="ECO:0000313" key="10">
    <source>
        <dbReference type="EMBL" id="KAK9909238.1"/>
    </source>
</evidence>
<feature type="active site" evidence="7">
    <location>
        <position position="285"/>
    </location>
</feature>
<dbReference type="Gene3D" id="3.40.50.40">
    <property type="match status" value="1"/>
</dbReference>
<dbReference type="PROSITE" id="PS00917">
    <property type="entry name" value="ASN_GLN_ASE_2"/>
    <property type="match status" value="1"/>
</dbReference>
<dbReference type="SUPFAM" id="SSF53774">
    <property type="entry name" value="Glutaminase/Asparaginase"/>
    <property type="match status" value="1"/>
</dbReference>
<evidence type="ECO:0000259" key="9">
    <source>
        <dbReference type="PROSITE" id="PS51751"/>
    </source>
</evidence>
<comment type="caution">
    <text evidence="10">The sequence shown here is derived from an EMBL/GenBank/DDBJ whole genome shotgun (WGS) entry which is preliminary data.</text>
</comment>
<dbReference type="PANTHER" id="PTHR11707:SF28">
    <property type="entry name" value="60 KDA LYSOPHOSPHOLIPASE"/>
    <property type="match status" value="1"/>
</dbReference>
<feature type="transmembrane region" description="Helical" evidence="8">
    <location>
        <begin position="108"/>
        <end position="127"/>
    </location>
</feature>
<dbReference type="Pfam" id="PF17763">
    <property type="entry name" value="Asparaginase_C"/>
    <property type="match status" value="1"/>
</dbReference>
<accession>A0ABR2YQW4</accession>
<proteinExistence type="predicted"/>
<keyword evidence="11" id="KW-1185">Reference proteome</keyword>
<dbReference type="EC" id="3.5.1.1" evidence="2"/>